<evidence type="ECO:0000313" key="2">
    <source>
        <dbReference type="EMBL" id="CAE8642600.1"/>
    </source>
</evidence>
<dbReference type="Proteomes" id="UP000654075">
    <property type="component" value="Unassembled WGS sequence"/>
</dbReference>
<protein>
    <recommendedName>
        <fullName evidence="5">Haloacid dehalogenase-like hydrolase</fullName>
    </recommendedName>
</protein>
<sequence>MESFMVAACDLDKTLYPPAGPEQGTQLKANITGMNAFESMGGFVFPVTGNNLLMAQKKFMDPEDETRMLRDLRTVPGIYTNGGLVLGPNGKEIEKHALGRLILQGRTDGLDFVTAMLIFFDDASLKASVLQNVGMLLLAPEYIGGYDASYSNVDGYAASQRVSARKMSREDIIAARGDILLILLLFPPISEEKDARQAKEEYDSVIHPQQLQILEEMKVYGLMNCMYADGKSEGLGEGIKVTPMKDPWPEIDINVAGVDKGKALARFLQNSQVLEYLGQRSIDPSSQVAVFGDAPNDVPMFMAVAGVQPGLRVVMPHADDKILNELSNTKAEVADVLQMICKAKRDLAQIRGTG</sequence>
<dbReference type="Proteomes" id="UP000626109">
    <property type="component" value="Unassembled WGS sequence"/>
</dbReference>
<dbReference type="InterPro" id="IPR036412">
    <property type="entry name" value="HAD-like_sf"/>
</dbReference>
<evidence type="ECO:0000313" key="1">
    <source>
        <dbReference type="EMBL" id="CAE8599576.1"/>
    </source>
</evidence>
<dbReference type="EMBL" id="CAJNNV010011270">
    <property type="protein sequence ID" value="CAE8599576.1"/>
    <property type="molecule type" value="Genomic_DNA"/>
</dbReference>
<evidence type="ECO:0008006" key="5">
    <source>
        <dbReference type="Google" id="ProtNLM"/>
    </source>
</evidence>
<dbReference type="Pfam" id="PF08282">
    <property type="entry name" value="Hydrolase_3"/>
    <property type="match status" value="1"/>
</dbReference>
<dbReference type="AlphaFoldDB" id="A0A813HUK7"/>
<dbReference type="Gene3D" id="3.40.50.1000">
    <property type="entry name" value="HAD superfamily/HAD-like"/>
    <property type="match status" value="1"/>
</dbReference>
<reference evidence="2" key="1">
    <citation type="submission" date="2021-02" db="EMBL/GenBank/DDBJ databases">
        <authorList>
            <person name="Dougan E. K."/>
            <person name="Rhodes N."/>
            <person name="Thang M."/>
            <person name="Chan C."/>
        </authorList>
    </citation>
    <scope>NUCLEOTIDE SEQUENCE</scope>
</reference>
<evidence type="ECO:0000313" key="4">
    <source>
        <dbReference type="Proteomes" id="UP000654075"/>
    </source>
</evidence>
<keyword evidence="4" id="KW-1185">Reference proteome</keyword>
<organism evidence="2 3">
    <name type="scientific">Polarella glacialis</name>
    <name type="common">Dinoflagellate</name>
    <dbReference type="NCBI Taxonomy" id="89957"/>
    <lineage>
        <taxon>Eukaryota</taxon>
        <taxon>Sar</taxon>
        <taxon>Alveolata</taxon>
        <taxon>Dinophyceae</taxon>
        <taxon>Suessiales</taxon>
        <taxon>Suessiaceae</taxon>
        <taxon>Polarella</taxon>
    </lineage>
</organism>
<dbReference type="InterPro" id="IPR023214">
    <property type="entry name" value="HAD_sf"/>
</dbReference>
<comment type="caution">
    <text evidence="2">The sequence shown here is derived from an EMBL/GenBank/DDBJ whole genome shotgun (WGS) entry which is preliminary data.</text>
</comment>
<proteinExistence type="predicted"/>
<evidence type="ECO:0000313" key="3">
    <source>
        <dbReference type="Proteomes" id="UP000626109"/>
    </source>
</evidence>
<dbReference type="OrthoDB" id="10656335at2759"/>
<dbReference type="EMBL" id="CAJNNW010002014">
    <property type="protein sequence ID" value="CAE8642600.1"/>
    <property type="molecule type" value="Genomic_DNA"/>
</dbReference>
<name>A0A813HUK7_POLGL</name>
<gene>
    <name evidence="1" type="ORF">PGLA1383_LOCUS17922</name>
    <name evidence="2" type="ORF">PGLA2088_LOCUS2473</name>
</gene>
<dbReference type="Gene3D" id="3.30.1240.10">
    <property type="match status" value="1"/>
</dbReference>
<dbReference type="SUPFAM" id="SSF56784">
    <property type="entry name" value="HAD-like"/>
    <property type="match status" value="1"/>
</dbReference>
<accession>A0A813HUK7</accession>